<evidence type="ECO:0000313" key="1">
    <source>
        <dbReference type="EMBL" id="TPN89303.1"/>
    </source>
</evidence>
<dbReference type="OrthoDB" id="663011at2"/>
<dbReference type="InterPro" id="IPR014710">
    <property type="entry name" value="RmlC-like_jellyroll"/>
</dbReference>
<name>A0A504JNJ1_9FLAO</name>
<dbReference type="Proteomes" id="UP000315540">
    <property type="component" value="Unassembled WGS sequence"/>
</dbReference>
<gene>
    <name evidence="1" type="ORF">FHK87_03490</name>
</gene>
<dbReference type="SUPFAM" id="SSF51206">
    <property type="entry name" value="cAMP-binding domain-like"/>
    <property type="match status" value="1"/>
</dbReference>
<keyword evidence="2" id="KW-1185">Reference proteome</keyword>
<protein>
    <submittedName>
        <fullName evidence="1">Crp/Fnr family transcriptional regulator</fullName>
    </submittedName>
</protein>
<dbReference type="EMBL" id="VFWZ01000001">
    <property type="protein sequence ID" value="TPN89303.1"/>
    <property type="molecule type" value="Genomic_DNA"/>
</dbReference>
<proteinExistence type="predicted"/>
<evidence type="ECO:0000313" key="2">
    <source>
        <dbReference type="Proteomes" id="UP000315540"/>
    </source>
</evidence>
<organism evidence="1 2">
    <name type="scientific">Aquimarina algicola</name>
    <dbReference type="NCBI Taxonomy" id="2589995"/>
    <lineage>
        <taxon>Bacteria</taxon>
        <taxon>Pseudomonadati</taxon>
        <taxon>Bacteroidota</taxon>
        <taxon>Flavobacteriia</taxon>
        <taxon>Flavobacteriales</taxon>
        <taxon>Flavobacteriaceae</taxon>
        <taxon>Aquimarina</taxon>
    </lineage>
</organism>
<accession>A0A504JNJ1</accession>
<dbReference type="AlphaFoldDB" id="A0A504JNJ1"/>
<comment type="caution">
    <text evidence="1">The sequence shown here is derived from an EMBL/GenBank/DDBJ whole genome shotgun (WGS) entry which is preliminary data.</text>
</comment>
<dbReference type="InterPro" id="IPR018490">
    <property type="entry name" value="cNMP-bd_dom_sf"/>
</dbReference>
<dbReference type="RefSeq" id="WP_140589806.1">
    <property type="nucleotide sequence ID" value="NZ_VFWZ01000001.1"/>
</dbReference>
<reference evidence="1 2" key="1">
    <citation type="submission" date="2019-06" db="EMBL/GenBank/DDBJ databases">
        <authorList>
            <person name="Meng X."/>
        </authorList>
    </citation>
    <scope>NUCLEOTIDE SEQUENCE [LARGE SCALE GENOMIC DNA]</scope>
    <source>
        <strain evidence="1 2">M625</strain>
    </source>
</reference>
<sequence length="197" mass="22768">MSKTEIEQILSSVFKKSFGIIDVDYRKLSEVSTYFQYPKNTILRDAFKKEMNLGYIIEGSTGNFVYKKDKRICVDLCYENSFFGDYSSLLTGKISPLEIQSLETITYISIPFTKLVEAYESPIVSEKIGRIAAEQLYILKNQQLIDLQTLSAEERYLKLLEIQPKVLQRTQSKYIASFLGITPESFSRIRKKILKSH</sequence>
<dbReference type="Gene3D" id="2.60.120.10">
    <property type="entry name" value="Jelly Rolls"/>
    <property type="match status" value="1"/>
</dbReference>